<dbReference type="RefSeq" id="WP_205310113.1">
    <property type="nucleotide sequence ID" value="NZ_JAERPS020000001.1"/>
</dbReference>
<proteinExistence type="predicted"/>
<evidence type="ECO:0000313" key="2">
    <source>
        <dbReference type="Proteomes" id="UP000663814"/>
    </source>
</evidence>
<comment type="caution">
    <text evidence="1">The sequence shown here is derived from an EMBL/GenBank/DDBJ whole genome shotgun (WGS) entry which is preliminary data.</text>
</comment>
<name>A0ABS7X5B0_9GAMM</name>
<dbReference type="EMBL" id="JAERPS020000001">
    <property type="protein sequence ID" value="MBZ9610349.1"/>
    <property type="molecule type" value="Genomic_DNA"/>
</dbReference>
<sequence>MKVLCSNNLPANSFLQETVTLLSDSMLATLPSVTLLAFNWQQLAADNAALHQLRHQLSHSRCLYRLAVMSEPLDATLRDLFASLAIELIISPQRCFSLNSQDPELSVAIADGKEVLFSPAWLIELELFLSRRVSERYQQSNAALTMMAATAMQQSNAYSTSTFLLTLQSYLLLDMQLVCSLPLRTAAQHALQISAPEHFKPVVRWMEQCAADEQN</sequence>
<dbReference type="Proteomes" id="UP000663814">
    <property type="component" value="Unassembled WGS sequence"/>
</dbReference>
<protein>
    <recommendedName>
        <fullName evidence="3">DUF4123 domain-containing protein</fullName>
    </recommendedName>
</protein>
<evidence type="ECO:0000313" key="1">
    <source>
        <dbReference type="EMBL" id="MBZ9610349.1"/>
    </source>
</evidence>
<evidence type="ECO:0008006" key="3">
    <source>
        <dbReference type="Google" id="ProtNLM"/>
    </source>
</evidence>
<reference evidence="1 2" key="1">
    <citation type="submission" date="2020-12" db="EMBL/GenBank/DDBJ databases">
        <authorList>
            <person name="Ruan W."/>
            <person name="Khan S.A."/>
            <person name="Jeon C.O."/>
        </authorList>
    </citation>
    <scope>NUCLEOTIDE SEQUENCE [LARGE SCALE GENOMIC DNA]</scope>
    <source>
        <strain evidence="1 2">MA-13</strain>
    </source>
</reference>
<organism evidence="1 2">
    <name type="scientific">Rheinheimera maricola</name>
    <dbReference type="NCBI Taxonomy" id="2793282"/>
    <lineage>
        <taxon>Bacteria</taxon>
        <taxon>Pseudomonadati</taxon>
        <taxon>Pseudomonadota</taxon>
        <taxon>Gammaproteobacteria</taxon>
        <taxon>Chromatiales</taxon>
        <taxon>Chromatiaceae</taxon>
        <taxon>Rheinheimera</taxon>
    </lineage>
</organism>
<accession>A0ABS7X5B0</accession>
<gene>
    <name evidence="1" type="ORF">I4W93_001945</name>
</gene>
<reference evidence="1 2" key="2">
    <citation type="submission" date="2021-08" db="EMBL/GenBank/DDBJ databases">
        <title>Rheinheimera aquimaris sp. nov., isolated from seawater of the East Sea in Korea.</title>
        <authorList>
            <person name="Kim K.H."/>
            <person name="Wenting R."/>
            <person name="Kim K.R."/>
            <person name="Jeon C.O."/>
        </authorList>
    </citation>
    <scope>NUCLEOTIDE SEQUENCE [LARGE SCALE GENOMIC DNA]</scope>
    <source>
        <strain evidence="1 2">MA-13</strain>
    </source>
</reference>
<keyword evidence="2" id="KW-1185">Reference proteome</keyword>